<keyword evidence="1" id="KW-0175">Coiled coil</keyword>
<evidence type="ECO:0000256" key="1">
    <source>
        <dbReference type="SAM" id="Coils"/>
    </source>
</evidence>
<keyword evidence="2" id="KW-0812">Transmembrane</keyword>
<gene>
    <name evidence="3" type="ORF">NVI5450_1100</name>
</gene>
<dbReference type="RefSeq" id="WP_075518041.1">
    <property type="nucleotide sequence ID" value="NZ_FPLD01000036.1"/>
</dbReference>
<protein>
    <submittedName>
        <fullName evidence="3">Uncharacterized protein</fullName>
    </submittedName>
</protein>
<feature type="transmembrane region" description="Helical" evidence="2">
    <location>
        <begin position="94"/>
        <end position="114"/>
    </location>
</feature>
<reference evidence="3 4" key="1">
    <citation type="submission" date="2016-11" db="EMBL/GenBank/DDBJ databases">
        <authorList>
            <person name="Jaros S."/>
            <person name="Januszkiewicz K."/>
            <person name="Wedrychowicz H."/>
        </authorList>
    </citation>
    <scope>NUCLEOTIDE SEQUENCE [LARGE SCALE GENOMIC DNA]</scope>
    <source>
        <strain evidence="3">NVI 5450</strain>
    </source>
</reference>
<dbReference type="OrthoDB" id="6188877at2"/>
<evidence type="ECO:0000313" key="4">
    <source>
        <dbReference type="Proteomes" id="UP000183794"/>
    </source>
</evidence>
<feature type="coiled-coil region" evidence="1">
    <location>
        <begin position="125"/>
        <end position="152"/>
    </location>
</feature>
<feature type="coiled-coil region" evidence="1">
    <location>
        <begin position="182"/>
        <end position="293"/>
    </location>
</feature>
<proteinExistence type="predicted"/>
<keyword evidence="2" id="KW-1133">Transmembrane helix</keyword>
<dbReference type="EMBL" id="FPLD01000036">
    <property type="protein sequence ID" value="SGY90270.1"/>
    <property type="molecule type" value="Genomic_DNA"/>
</dbReference>
<evidence type="ECO:0000313" key="3">
    <source>
        <dbReference type="EMBL" id="SGY90270.1"/>
    </source>
</evidence>
<keyword evidence="2" id="KW-0472">Membrane</keyword>
<dbReference type="AlphaFoldDB" id="A0A1K9Z800"/>
<accession>A0A1K9Z800</accession>
<dbReference type="Proteomes" id="UP000183794">
    <property type="component" value="Unassembled WGS sequence"/>
</dbReference>
<feature type="transmembrane region" description="Helical" evidence="2">
    <location>
        <begin position="64"/>
        <end position="87"/>
    </location>
</feature>
<organism evidence="3 4">
    <name type="scientific">Moritella viscosa</name>
    <dbReference type="NCBI Taxonomy" id="80854"/>
    <lineage>
        <taxon>Bacteria</taxon>
        <taxon>Pseudomonadati</taxon>
        <taxon>Pseudomonadota</taxon>
        <taxon>Gammaproteobacteria</taxon>
        <taxon>Alteromonadales</taxon>
        <taxon>Moritellaceae</taxon>
        <taxon>Moritella</taxon>
    </lineage>
</organism>
<name>A0A1K9Z800_9GAMM</name>
<sequence>MSDIMGAGPNTSKVRDNEGDELSKHSRFLRKIAWMVEIIVVFIGLCISISLMTSDNNLTSAFTLAAPFVMISLVELTKIPFVIGLWHSRKSFPMYLLIISFLCLITFETLLNGFERAFSSINSQINISEIEISKIENQIKINEENIEIALQDYNLKTQQIDNDTTTVNANYKSKYASEVRRNKRLSKNIPQLSRALAAKKEELIQLKVEKSELLQELSQKKEQRFKSSMERTQGNADLVQAERNRLLALLNKLNADKIVALDDSNFFTSAAVKKDYDEKIRHVETQLNKINNNTIIVKDNSPDLESVQFLDDYYADLLGLKDDMIQQKNEEVKQLNRSYKNAVSASNSNLAVKQRKLAKDKITALRNLEIKRDQADVQFLNEKDYIKEIKQTNMKLRYDIRVIEIEANTMALSNQVYRMASYIDNVDHYKEVKTETLTLVGLVWFGSLALIGSITGIALTLSGLHLNSLARKRDKKTKVYFDNEA</sequence>
<feature type="transmembrane region" description="Helical" evidence="2">
    <location>
        <begin position="442"/>
        <end position="466"/>
    </location>
</feature>
<evidence type="ECO:0000256" key="2">
    <source>
        <dbReference type="SAM" id="Phobius"/>
    </source>
</evidence>
<feature type="transmembrane region" description="Helical" evidence="2">
    <location>
        <begin position="32"/>
        <end position="52"/>
    </location>
</feature>